<dbReference type="InterPro" id="IPR009057">
    <property type="entry name" value="Homeodomain-like_sf"/>
</dbReference>
<sequence>MTSTQDRSRSDETRAKLLDAATTAFAERGFHATTTRDIAAAAGMSPAAVYVHHRSKEELLYLISRRGHENTLAIIRAAVADVTDPPGRLAAAVRAFAADHARAHTMARVVNYELGALDPEHRAEILELRRAISREVKALVQAGVDSGDFDVPDVDMAARALLSLGIDIARWYRTDGPSTPEEIGEGYAGLALRIVGHRG</sequence>
<evidence type="ECO:0000256" key="1">
    <source>
        <dbReference type="ARBA" id="ARBA00023125"/>
    </source>
</evidence>
<reference evidence="4 5" key="1">
    <citation type="submission" date="2016-11" db="EMBL/GenBank/DDBJ databases">
        <authorList>
            <person name="Jaros S."/>
            <person name="Januszkiewicz K."/>
            <person name="Wedrychowicz H."/>
        </authorList>
    </citation>
    <scope>NUCLEOTIDE SEQUENCE [LARGE SCALE GENOMIC DNA]</scope>
    <source>
        <strain evidence="4 5">DSM 43832</strain>
    </source>
</reference>
<feature type="DNA-binding region" description="H-T-H motif" evidence="2">
    <location>
        <begin position="34"/>
        <end position="53"/>
    </location>
</feature>
<proteinExistence type="predicted"/>
<dbReference type="PROSITE" id="PS50977">
    <property type="entry name" value="HTH_TETR_2"/>
    <property type="match status" value="1"/>
</dbReference>
<dbReference type="PRINTS" id="PR00455">
    <property type="entry name" value="HTHTETR"/>
</dbReference>
<evidence type="ECO:0000259" key="3">
    <source>
        <dbReference type="PROSITE" id="PS50977"/>
    </source>
</evidence>
<evidence type="ECO:0000256" key="2">
    <source>
        <dbReference type="PROSITE-ProRule" id="PRU00335"/>
    </source>
</evidence>
<dbReference type="SUPFAM" id="SSF46689">
    <property type="entry name" value="Homeodomain-like"/>
    <property type="match status" value="1"/>
</dbReference>
<organism evidence="4 5">
    <name type="scientific">Pseudonocardia thermophila</name>
    <dbReference type="NCBI Taxonomy" id="1848"/>
    <lineage>
        <taxon>Bacteria</taxon>
        <taxon>Bacillati</taxon>
        <taxon>Actinomycetota</taxon>
        <taxon>Actinomycetes</taxon>
        <taxon>Pseudonocardiales</taxon>
        <taxon>Pseudonocardiaceae</taxon>
        <taxon>Pseudonocardia</taxon>
    </lineage>
</organism>
<name>A0A1M6Q9S2_PSETH</name>
<evidence type="ECO:0000313" key="5">
    <source>
        <dbReference type="Proteomes" id="UP000184363"/>
    </source>
</evidence>
<accession>A0A1M6Q9S2</accession>
<dbReference type="Proteomes" id="UP000184363">
    <property type="component" value="Unassembled WGS sequence"/>
</dbReference>
<dbReference type="InterPro" id="IPR001647">
    <property type="entry name" value="HTH_TetR"/>
</dbReference>
<dbReference type="GO" id="GO:0003700">
    <property type="term" value="F:DNA-binding transcription factor activity"/>
    <property type="evidence" value="ECO:0007669"/>
    <property type="project" value="TreeGrafter"/>
</dbReference>
<dbReference type="EMBL" id="FRAP01000003">
    <property type="protein sequence ID" value="SHK16941.1"/>
    <property type="molecule type" value="Genomic_DNA"/>
</dbReference>
<dbReference type="InterPro" id="IPR050109">
    <property type="entry name" value="HTH-type_TetR-like_transc_reg"/>
</dbReference>
<feature type="domain" description="HTH tetR-type" evidence="3">
    <location>
        <begin position="11"/>
        <end position="71"/>
    </location>
</feature>
<dbReference type="AlphaFoldDB" id="A0A1M6Q9S2"/>
<keyword evidence="5" id="KW-1185">Reference proteome</keyword>
<dbReference type="PANTHER" id="PTHR30055">
    <property type="entry name" value="HTH-TYPE TRANSCRIPTIONAL REGULATOR RUTR"/>
    <property type="match status" value="1"/>
</dbReference>
<dbReference type="STRING" id="1848.SAMN05443637_103185"/>
<dbReference type="PANTHER" id="PTHR30055:SF200">
    <property type="entry name" value="HTH-TYPE TRANSCRIPTIONAL REPRESSOR BDCR"/>
    <property type="match status" value="1"/>
</dbReference>
<dbReference type="InterPro" id="IPR041490">
    <property type="entry name" value="KstR2_TetR_C"/>
</dbReference>
<dbReference type="SUPFAM" id="SSF48498">
    <property type="entry name" value="Tetracyclin repressor-like, C-terminal domain"/>
    <property type="match status" value="1"/>
</dbReference>
<dbReference type="Pfam" id="PF17932">
    <property type="entry name" value="TetR_C_24"/>
    <property type="match status" value="1"/>
</dbReference>
<gene>
    <name evidence="4" type="ORF">SAMN05443637_103185</name>
</gene>
<dbReference type="Gene3D" id="1.10.357.10">
    <property type="entry name" value="Tetracycline Repressor, domain 2"/>
    <property type="match status" value="1"/>
</dbReference>
<dbReference type="Pfam" id="PF00440">
    <property type="entry name" value="TetR_N"/>
    <property type="match status" value="1"/>
</dbReference>
<dbReference type="InterPro" id="IPR036271">
    <property type="entry name" value="Tet_transcr_reg_TetR-rel_C_sf"/>
</dbReference>
<evidence type="ECO:0000313" key="4">
    <source>
        <dbReference type="EMBL" id="SHK16941.1"/>
    </source>
</evidence>
<protein>
    <submittedName>
        <fullName evidence="4">Transcriptional regulator, TetR family</fullName>
    </submittedName>
</protein>
<dbReference type="RefSeq" id="WP_234996980.1">
    <property type="nucleotide sequence ID" value="NZ_CALGVN010000032.1"/>
</dbReference>
<keyword evidence="1 2" id="KW-0238">DNA-binding</keyword>
<dbReference type="GO" id="GO:0000976">
    <property type="term" value="F:transcription cis-regulatory region binding"/>
    <property type="evidence" value="ECO:0007669"/>
    <property type="project" value="TreeGrafter"/>
</dbReference>